<keyword evidence="3" id="KW-1185">Reference proteome</keyword>
<dbReference type="STRING" id="393762.SAMN05660472_00128"/>
<dbReference type="OrthoDB" id="9799278at2"/>
<name>A0A1G8X6J9_9FIRM</name>
<dbReference type="RefSeq" id="WP_090548828.1">
    <property type="nucleotide sequence ID" value="NZ_FNFP01000001.1"/>
</dbReference>
<evidence type="ECO:0000313" key="3">
    <source>
        <dbReference type="Proteomes" id="UP000198718"/>
    </source>
</evidence>
<protein>
    <submittedName>
        <fullName evidence="2">Polysaccharide pyruvyl transferase</fullName>
    </submittedName>
</protein>
<proteinExistence type="predicted"/>
<evidence type="ECO:0000313" key="2">
    <source>
        <dbReference type="EMBL" id="SDJ86017.1"/>
    </source>
</evidence>
<gene>
    <name evidence="2" type="ORF">SAMN05660472_00128</name>
</gene>
<dbReference type="InterPro" id="IPR007345">
    <property type="entry name" value="Polysacch_pyruvyl_Trfase"/>
</dbReference>
<reference evidence="2 3" key="1">
    <citation type="submission" date="2016-10" db="EMBL/GenBank/DDBJ databases">
        <authorList>
            <person name="de Groot N.N."/>
        </authorList>
    </citation>
    <scope>NUCLEOTIDE SEQUENCE [LARGE SCALE GENOMIC DNA]</scope>
    <source>
        <strain evidence="2 3">DSM 18346</strain>
    </source>
</reference>
<dbReference type="AlphaFoldDB" id="A0A1G8X6J9"/>
<accession>A0A1G8X6J9</accession>
<feature type="domain" description="Polysaccharide pyruvyl transferase" evidence="1">
    <location>
        <begin position="26"/>
        <end position="311"/>
    </location>
</feature>
<dbReference type="Proteomes" id="UP000198718">
    <property type="component" value="Unassembled WGS sequence"/>
</dbReference>
<dbReference type="EMBL" id="FNFP01000001">
    <property type="protein sequence ID" value="SDJ86017.1"/>
    <property type="molecule type" value="Genomic_DNA"/>
</dbReference>
<dbReference type="Pfam" id="PF04230">
    <property type="entry name" value="PS_pyruv_trans"/>
    <property type="match status" value="1"/>
</dbReference>
<sequence>MAVNRQEKSKIGVITYVRSNNWGTFLQAYATVKLLEKYLGDYYEVELIDITTRAKTTEGRKSKSLREILQYPKRFLLSRKLRKNHENIIKFYESNLKLSERFHSEHFNEALKFIKDRQYDILVSGSDEIWANKSGVDIPNIYYIPHEIIARKISIAPSANRGDLNTLTDKEKSYIKHSLSGYDYITVRDKNTYEFVTDLTDKKVSLIYDPTLGCEFEPVPHQKIRRDKKVIALMFGKVNPDVAQRIVERYGKKYKIVSIHSYIPKTEWLYIKDPLEFVSLYNEIDLMITSSYHGTIFSIKSDTSFISIDNESIYKQYSSKISDLLNRLKLEEHYQPILDNSEVEYEMLFKKIDKLLEHESSLNFNDAKKSAYDVVNNSLAEIRNTIIKKD</sequence>
<dbReference type="GO" id="GO:0016740">
    <property type="term" value="F:transferase activity"/>
    <property type="evidence" value="ECO:0007669"/>
    <property type="project" value="UniProtKB-KW"/>
</dbReference>
<organism evidence="2 3">
    <name type="scientific">Natronincola ferrireducens</name>
    <dbReference type="NCBI Taxonomy" id="393762"/>
    <lineage>
        <taxon>Bacteria</taxon>
        <taxon>Bacillati</taxon>
        <taxon>Bacillota</taxon>
        <taxon>Clostridia</taxon>
        <taxon>Peptostreptococcales</taxon>
        <taxon>Natronincolaceae</taxon>
        <taxon>Natronincola</taxon>
    </lineage>
</organism>
<evidence type="ECO:0000259" key="1">
    <source>
        <dbReference type="Pfam" id="PF04230"/>
    </source>
</evidence>
<keyword evidence="2" id="KW-0808">Transferase</keyword>